<evidence type="ECO:0000313" key="3">
    <source>
        <dbReference type="Proteomes" id="UP001172702"/>
    </source>
</evidence>
<sequence>MARGRPSRSDIYTRLDTQIAELWQRLGGLPSPAEAADIWTEIWTEEAHHSTAIEGNTLIGREVEQLLKEGRAVGGKQLREYMEVRGYADASEWVYKQGIQPESFDPERAITLTEIRNIHHRVMQPVWDVEPHPEATPAEGPGSFRQHEIATFPGGMKPPSWPMVPAEIDSWLERVSALEPRTPTFAEDIASLHRDFEYIHPFLDGNGRTGRLVLNLMLVRLGYPPAIIYKNDRSRYLRALQRADGGDCGALGEFIARAILDNLYKFIVPAIAGPARIVPLAALATPEVSASALRTAANRGTLQATRGADGQWRSSAKWVEDYLTSRYKRQ</sequence>
<dbReference type="SUPFAM" id="SSF140931">
    <property type="entry name" value="Fic-like"/>
    <property type="match status" value="1"/>
</dbReference>
<dbReference type="InterPro" id="IPR003812">
    <property type="entry name" value="Fido"/>
</dbReference>
<organism evidence="2 3">
    <name type="scientific">Dietzia maris</name>
    <dbReference type="NCBI Taxonomy" id="37915"/>
    <lineage>
        <taxon>Bacteria</taxon>
        <taxon>Bacillati</taxon>
        <taxon>Actinomycetota</taxon>
        <taxon>Actinomycetes</taxon>
        <taxon>Mycobacteriales</taxon>
        <taxon>Dietziaceae</taxon>
        <taxon>Dietzia</taxon>
    </lineage>
</organism>
<gene>
    <name evidence="2" type="ORF">QYF62_16275</name>
</gene>
<dbReference type="PANTHER" id="PTHR13504:SF38">
    <property type="entry name" value="FIDO DOMAIN-CONTAINING PROTEIN"/>
    <property type="match status" value="1"/>
</dbReference>
<dbReference type="Gene3D" id="1.10.3290.10">
    <property type="entry name" value="Fido-like domain"/>
    <property type="match status" value="1"/>
</dbReference>
<protein>
    <submittedName>
        <fullName evidence="2">Fic family protein</fullName>
    </submittedName>
</protein>
<name>A0ABT8H569_9ACTN</name>
<evidence type="ECO:0000259" key="1">
    <source>
        <dbReference type="PROSITE" id="PS51459"/>
    </source>
</evidence>
<evidence type="ECO:0000313" key="2">
    <source>
        <dbReference type="EMBL" id="MDN4507598.1"/>
    </source>
</evidence>
<comment type="caution">
    <text evidence="2">The sequence shown here is derived from an EMBL/GenBank/DDBJ whole genome shotgun (WGS) entry which is preliminary data.</text>
</comment>
<feature type="domain" description="Fido" evidence="1">
    <location>
        <begin position="110"/>
        <end position="257"/>
    </location>
</feature>
<dbReference type="RefSeq" id="WP_301163126.1">
    <property type="nucleotide sequence ID" value="NZ_JAUHTB010000029.1"/>
</dbReference>
<dbReference type="PROSITE" id="PS51459">
    <property type="entry name" value="FIDO"/>
    <property type="match status" value="1"/>
</dbReference>
<dbReference type="EMBL" id="JAUHTB010000029">
    <property type="protein sequence ID" value="MDN4507598.1"/>
    <property type="molecule type" value="Genomic_DNA"/>
</dbReference>
<accession>A0ABT8H569</accession>
<proteinExistence type="predicted"/>
<dbReference type="Proteomes" id="UP001172702">
    <property type="component" value="Unassembled WGS sequence"/>
</dbReference>
<reference evidence="2 3" key="1">
    <citation type="submission" date="2023-07" db="EMBL/GenBank/DDBJ databases">
        <title>Strategy for survival of the halotoleranting strain Dietzia MX2 from the Yakshinskoe mineral salts deposit.</title>
        <authorList>
            <person name="Kharitonova M.A."/>
            <person name="Kupriyanova-Ashina F.G."/>
            <person name="Shakirov T.R."/>
            <person name="Vafina M.S."/>
            <person name="Ilinskaya O.N."/>
        </authorList>
    </citation>
    <scope>NUCLEOTIDE SEQUENCE [LARGE SCALE GENOMIC DNA]</scope>
    <source>
        <strain evidence="2 3">MX2</strain>
    </source>
</reference>
<dbReference type="InterPro" id="IPR036597">
    <property type="entry name" value="Fido-like_dom_sf"/>
</dbReference>
<keyword evidence="3" id="KW-1185">Reference proteome</keyword>
<dbReference type="InterPro" id="IPR040198">
    <property type="entry name" value="Fido_containing"/>
</dbReference>
<dbReference type="Pfam" id="PF02661">
    <property type="entry name" value="Fic"/>
    <property type="match status" value="1"/>
</dbReference>
<dbReference type="PANTHER" id="PTHR13504">
    <property type="entry name" value="FIDO DOMAIN-CONTAINING PROTEIN DDB_G0283145"/>
    <property type="match status" value="1"/>
</dbReference>